<dbReference type="Pfam" id="PF02641">
    <property type="entry name" value="DUF190"/>
    <property type="match status" value="1"/>
</dbReference>
<dbReference type="InterPro" id="IPR003793">
    <property type="entry name" value="UPF0166"/>
</dbReference>
<dbReference type="Proteomes" id="UP001501423">
    <property type="component" value="Unassembled WGS sequence"/>
</dbReference>
<evidence type="ECO:0000313" key="2">
    <source>
        <dbReference type="EMBL" id="GAA2911896.1"/>
    </source>
</evidence>
<dbReference type="InterPro" id="IPR011322">
    <property type="entry name" value="N-reg_PII-like_a/b"/>
</dbReference>
<organism evidence="2 3">
    <name type="scientific">Streptomyces erythrogriseus</name>
    <dbReference type="NCBI Taxonomy" id="284027"/>
    <lineage>
        <taxon>Bacteria</taxon>
        <taxon>Bacillati</taxon>
        <taxon>Actinomycetota</taxon>
        <taxon>Actinomycetes</taxon>
        <taxon>Kitasatosporales</taxon>
        <taxon>Streptomycetaceae</taxon>
        <taxon>Streptomyces</taxon>
        <taxon>Streptomyces griseoincarnatus group</taxon>
    </lineage>
</organism>
<keyword evidence="3" id="KW-1185">Reference proteome</keyword>
<proteinExistence type="inferred from homology"/>
<gene>
    <name evidence="2" type="ORF">GCM10010478_08320</name>
</gene>
<dbReference type="RefSeq" id="WP_189364656.1">
    <property type="nucleotide sequence ID" value="NZ_BAAAVA010000005.1"/>
</dbReference>
<sequence length="117" mass="12916">MAKHTGKALRLTIFVGERDTWHHKSLYPEIVRRAHKAGLAGASVLHGIEGYGASSLVHTQRFFSLALDLPVAVIIVDAEEKIRAFLPVLDELIGEGLVVVDECEIVRYVRDSDPRSA</sequence>
<accession>A0ABN3WFR6</accession>
<dbReference type="SUPFAM" id="SSF54913">
    <property type="entry name" value="GlnB-like"/>
    <property type="match status" value="1"/>
</dbReference>
<protein>
    <submittedName>
        <fullName evidence="2">DUF190 domain-containing protein</fullName>
    </submittedName>
</protein>
<dbReference type="EMBL" id="BAAAVA010000005">
    <property type="protein sequence ID" value="GAA2911896.1"/>
    <property type="molecule type" value="Genomic_DNA"/>
</dbReference>
<reference evidence="2 3" key="1">
    <citation type="journal article" date="2019" name="Int. J. Syst. Evol. Microbiol.">
        <title>The Global Catalogue of Microorganisms (GCM) 10K type strain sequencing project: providing services to taxonomists for standard genome sequencing and annotation.</title>
        <authorList>
            <consortium name="The Broad Institute Genomics Platform"/>
            <consortium name="The Broad Institute Genome Sequencing Center for Infectious Disease"/>
            <person name="Wu L."/>
            <person name="Ma J."/>
        </authorList>
    </citation>
    <scope>NUCLEOTIDE SEQUENCE [LARGE SCALE GENOMIC DNA]</scope>
    <source>
        <strain evidence="2 3">JCM 9650</strain>
    </source>
</reference>
<dbReference type="PANTHER" id="PTHR35983">
    <property type="entry name" value="UPF0166 PROTEIN TM_0021"/>
    <property type="match status" value="1"/>
</dbReference>
<dbReference type="Gene3D" id="3.30.70.120">
    <property type="match status" value="1"/>
</dbReference>
<evidence type="ECO:0000256" key="1">
    <source>
        <dbReference type="ARBA" id="ARBA00010554"/>
    </source>
</evidence>
<name>A0ABN3WFR6_9ACTN</name>
<evidence type="ECO:0000313" key="3">
    <source>
        <dbReference type="Proteomes" id="UP001501423"/>
    </source>
</evidence>
<comment type="similarity">
    <text evidence="1">Belongs to the UPF0166 family.</text>
</comment>
<dbReference type="InterPro" id="IPR015867">
    <property type="entry name" value="N-reg_PII/ATP_PRibTrfase_C"/>
</dbReference>
<comment type="caution">
    <text evidence="2">The sequence shown here is derived from an EMBL/GenBank/DDBJ whole genome shotgun (WGS) entry which is preliminary data.</text>
</comment>
<dbReference type="PANTHER" id="PTHR35983:SF1">
    <property type="entry name" value="UPF0166 PROTEIN TM_0021"/>
    <property type="match status" value="1"/>
</dbReference>